<feature type="transmembrane region" description="Helical" evidence="6">
    <location>
        <begin position="212"/>
        <end position="229"/>
    </location>
</feature>
<keyword evidence="3 6" id="KW-0812">Transmembrane</keyword>
<comment type="subcellular location">
    <subcellularLocation>
        <location evidence="1">Membrane</location>
        <topology evidence="1">Multi-pass membrane protein</topology>
    </subcellularLocation>
</comment>
<comment type="similarity">
    <text evidence="2">Belongs to the drug/metabolite transporter (DMT) superfamily. 10 TMS drug/metabolite exporter (DME) (TC 2.A.7.3) family.</text>
</comment>
<evidence type="ECO:0000256" key="4">
    <source>
        <dbReference type="ARBA" id="ARBA00022989"/>
    </source>
</evidence>
<dbReference type="Proteomes" id="UP001652503">
    <property type="component" value="Unassembled WGS sequence"/>
</dbReference>
<evidence type="ECO:0000256" key="6">
    <source>
        <dbReference type="SAM" id="Phobius"/>
    </source>
</evidence>
<evidence type="ECO:0000256" key="1">
    <source>
        <dbReference type="ARBA" id="ARBA00004141"/>
    </source>
</evidence>
<feature type="transmembrane region" description="Helical" evidence="6">
    <location>
        <begin position="7"/>
        <end position="28"/>
    </location>
</feature>
<proteinExistence type="inferred from homology"/>
<evidence type="ECO:0000313" key="9">
    <source>
        <dbReference type="Proteomes" id="UP001652503"/>
    </source>
</evidence>
<feature type="transmembrane region" description="Helical" evidence="6">
    <location>
        <begin position="151"/>
        <end position="170"/>
    </location>
</feature>
<keyword evidence="5 6" id="KW-0472">Membrane</keyword>
<keyword evidence="4 6" id="KW-1133">Transmembrane helix</keyword>
<dbReference type="InterPro" id="IPR037185">
    <property type="entry name" value="EmrE-like"/>
</dbReference>
<feature type="transmembrane region" description="Helical" evidence="6">
    <location>
        <begin position="177"/>
        <end position="200"/>
    </location>
</feature>
<evidence type="ECO:0000259" key="7">
    <source>
        <dbReference type="Pfam" id="PF00892"/>
    </source>
</evidence>
<reference evidence="8 9" key="1">
    <citation type="submission" date="2022-10" db="EMBL/GenBank/DDBJ databases">
        <title>Defluviimonas sp. nov., isolated from ocean surface water.</title>
        <authorList>
            <person name="He W."/>
            <person name="Wang L."/>
            <person name="Zhang D.-F."/>
        </authorList>
    </citation>
    <scope>NUCLEOTIDE SEQUENCE [LARGE SCALE GENOMIC DNA]</scope>
    <source>
        <strain evidence="8 9">WL0075</strain>
    </source>
</reference>
<name>A0ABT2YZM4_9RHOB</name>
<evidence type="ECO:0000256" key="3">
    <source>
        <dbReference type="ARBA" id="ARBA00022692"/>
    </source>
</evidence>
<dbReference type="SUPFAM" id="SSF103481">
    <property type="entry name" value="Multidrug resistance efflux transporter EmrE"/>
    <property type="match status" value="2"/>
</dbReference>
<feature type="domain" description="EamA" evidence="7">
    <location>
        <begin position="151"/>
        <end position="281"/>
    </location>
</feature>
<evidence type="ECO:0000313" key="8">
    <source>
        <dbReference type="EMBL" id="MCV2864306.1"/>
    </source>
</evidence>
<dbReference type="PANTHER" id="PTHR22911:SF6">
    <property type="entry name" value="SOLUTE CARRIER FAMILY 35 MEMBER G1"/>
    <property type="match status" value="1"/>
</dbReference>
<dbReference type="PANTHER" id="PTHR22911">
    <property type="entry name" value="ACYL-MALONYL CONDENSING ENZYME-RELATED"/>
    <property type="match status" value="1"/>
</dbReference>
<gene>
    <name evidence="8" type="ORF">OE647_06070</name>
</gene>
<dbReference type="InterPro" id="IPR000620">
    <property type="entry name" value="EamA_dom"/>
</dbReference>
<protein>
    <submittedName>
        <fullName evidence="8">DMT family transporter</fullName>
    </submittedName>
</protein>
<dbReference type="Pfam" id="PF00892">
    <property type="entry name" value="EamA"/>
    <property type="match status" value="2"/>
</dbReference>
<feature type="transmembrane region" description="Helical" evidence="6">
    <location>
        <begin position="241"/>
        <end position="260"/>
    </location>
</feature>
<feature type="domain" description="EamA" evidence="7">
    <location>
        <begin position="10"/>
        <end position="141"/>
    </location>
</feature>
<sequence length="296" mass="30831">MGDVHRPFLAALWMMGSVAGFSLIAVSGRQIGTALNPPEMMLYRSLIGVALVVAYALLSGRLAEIRAERLGFHLLRNVIHFAGQNLWLYALALIPLAQLFAVEFSSPLMVALAAPLLLGERMTATKAVSAAVGFTGILIVARPFSEGGLGPGILLALASALAFAGTAIVTKRLTRRVTVVGILFWLTVMQSGLAAAVAGWDGAIALPGPVELPWVAAMGIGGIVAHMGLTKALTLAPATIVVPVDFLRLPVIAVIGMLAYGEPMDLWVFLGGAIIFCANWLNLSAGTARAVASGKV</sequence>
<evidence type="ECO:0000256" key="2">
    <source>
        <dbReference type="ARBA" id="ARBA00009853"/>
    </source>
</evidence>
<dbReference type="RefSeq" id="WP_263720804.1">
    <property type="nucleotide sequence ID" value="NZ_JAOWLA010000004.1"/>
</dbReference>
<feature type="transmembrane region" description="Helical" evidence="6">
    <location>
        <begin position="266"/>
        <end position="285"/>
    </location>
</feature>
<evidence type="ECO:0000256" key="5">
    <source>
        <dbReference type="ARBA" id="ARBA00023136"/>
    </source>
</evidence>
<accession>A0ABT2YZM4</accession>
<comment type="caution">
    <text evidence="8">The sequence shown here is derived from an EMBL/GenBank/DDBJ whole genome shotgun (WGS) entry which is preliminary data.</text>
</comment>
<organism evidence="8 9">
    <name type="scientific">Albidovulum sediminicola</name>
    <dbReference type="NCBI Taxonomy" id="2984331"/>
    <lineage>
        <taxon>Bacteria</taxon>
        <taxon>Pseudomonadati</taxon>
        <taxon>Pseudomonadota</taxon>
        <taxon>Alphaproteobacteria</taxon>
        <taxon>Rhodobacterales</taxon>
        <taxon>Paracoccaceae</taxon>
        <taxon>Albidovulum</taxon>
    </lineage>
</organism>
<keyword evidence="9" id="KW-1185">Reference proteome</keyword>
<dbReference type="EMBL" id="JAOWLA010000004">
    <property type="protein sequence ID" value="MCV2864306.1"/>
    <property type="molecule type" value="Genomic_DNA"/>
</dbReference>
<feature type="transmembrane region" description="Helical" evidence="6">
    <location>
        <begin position="40"/>
        <end position="58"/>
    </location>
</feature>